<gene>
    <name evidence="4" type="ORF">ENS29_12810</name>
</gene>
<dbReference type="Gene3D" id="1.10.357.10">
    <property type="entry name" value="Tetracycline Repressor, domain 2"/>
    <property type="match status" value="1"/>
</dbReference>
<dbReference type="InterPro" id="IPR001647">
    <property type="entry name" value="HTH_TetR"/>
</dbReference>
<evidence type="ECO:0000256" key="1">
    <source>
        <dbReference type="ARBA" id="ARBA00023125"/>
    </source>
</evidence>
<dbReference type="PROSITE" id="PS50977">
    <property type="entry name" value="HTH_TETR_2"/>
    <property type="match status" value="1"/>
</dbReference>
<feature type="DNA-binding region" description="H-T-H motif" evidence="2">
    <location>
        <begin position="22"/>
        <end position="41"/>
    </location>
</feature>
<organism evidence="4">
    <name type="scientific">Desulfatirhabdium butyrativorans</name>
    <dbReference type="NCBI Taxonomy" id="340467"/>
    <lineage>
        <taxon>Bacteria</taxon>
        <taxon>Pseudomonadati</taxon>
        <taxon>Thermodesulfobacteriota</taxon>
        <taxon>Desulfobacteria</taxon>
        <taxon>Desulfobacterales</taxon>
        <taxon>Desulfatirhabdiaceae</taxon>
        <taxon>Desulfatirhabdium</taxon>
    </lineage>
</organism>
<dbReference type="GO" id="GO:0000976">
    <property type="term" value="F:transcription cis-regulatory region binding"/>
    <property type="evidence" value="ECO:0007669"/>
    <property type="project" value="TreeGrafter"/>
</dbReference>
<dbReference type="Pfam" id="PF00440">
    <property type="entry name" value="TetR_N"/>
    <property type="match status" value="1"/>
</dbReference>
<dbReference type="PANTHER" id="PTHR30055:SF226">
    <property type="entry name" value="HTH-TYPE TRANSCRIPTIONAL REGULATOR PKSA"/>
    <property type="match status" value="1"/>
</dbReference>
<sequence>MKGRILKTARKLFGDYGYDATTTRMIAKEVGIDISTLYYHWGEKQDLYEAVILDINDEIQERFREIELRVKGQSLDIRLDIAIDVMADYLFENPEVSNLMLLGYFSKDRHGITLDSRMADHIASIAVAMGLSSDKRNVSVQAKARIMAVWNSVLNFISGENFFRPMMDVDHETYKQVVKETLKFILVPAFVK</sequence>
<dbReference type="PRINTS" id="PR00455">
    <property type="entry name" value="HTHTETR"/>
</dbReference>
<dbReference type="InterPro" id="IPR009057">
    <property type="entry name" value="Homeodomain-like_sf"/>
</dbReference>
<dbReference type="EMBL" id="DSUH01000296">
    <property type="protein sequence ID" value="HGU33715.1"/>
    <property type="molecule type" value="Genomic_DNA"/>
</dbReference>
<proteinExistence type="predicted"/>
<evidence type="ECO:0000259" key="3">
    <source>
        <dbReference type="PROSITE" id="PS50977"/>
    </source>
</evidence>
<protein>
    <submittedName>
        <fullName evidence="4">TetR/AcrR family transcriptional regulator</fullName>
    </submittedName>
</protein>
<dbReference type="AlphaFoldDB" id="A0A7C4W072"/>
<feature type="domain" description="HTH tetR-type" evidence="3">
    <location>
        <begin position="1"/>
        <end position="59"/>
    </location>
</feature>
<name>A0A7C4W072_9BACT</name>
<accession>A0A7C4W072</accession>
<keyword evidence="1 2" id="KW-0238">DNA-binding</keyword>
<dbReference type="SUPFAM" id="SSF46689">
    <property type="entry name" value="Homeodomain-like"/>
    <property type="match status" value="1"/>
</dbReference>
<dbReference type="PANTHER" id="PTHR30055">
    <property type="entry name" value="HTH-TYPE TRANSCRIPTIONAL REGULATOR RUTR"/>
    <property type="match status" value="1"/>
</dbReference>
<evidence type="ECO:0000256" key="2">
    <source>
        <dbReference type="PROSITE-ProRule" id="PRU00335"/>
    </source>
</evidence>
<dbReference type="GO" id="GO:0003700">
    <property type="term" value="F:DNA-binding transcription factor activity"/>
    <property type="evidence" value="ECO:0007669"/>
    <property type="project" value="TreeGrafter"/>
</dbReference>
<reference evidence="4" key="1">
    <citation type="journal article" date="2020" name="mSystems">
        <title>Genome- and Community-Level Interaction Insights into Carbon Utilization and Element Cycling Functions of Hydrothermarchaeota in Hydrothermal Sediment.</title>
        <authorList>
            <person name="Zhou Z."/>
            <person name="Liu Y."/>
            <person name="Xu W."/>
            <person name="Pan J."/>
            <person name="Luo Z.H."/>
            <person name="Li M."/>
        </authorList>
    </citation>
    <scope>NUCLEOTIDE SEQUENCE [LARGE SCALE GENOMIC DNA]</scope>
    <source>
        <strain evidence="4">SpSt-477</strain>
    </source>
</reference>
<comment type="caution">
    <text evidence="4">The sequence shown here is derived from an EMBL/GenBank/DDBJ whole genome shotgun (WGS) entry which is preliminary data.</text>
</comment>
<dbReference type="InterPro" id="IPR050109">
    <property type="entry name" value="HTH-type_TetR-like_transc_reg"/>
</dbReference>
<evidence type="ECO:0000313" key="4">
    <source>
        <dbReference type="EMBL" id="HGU33715.1"/>
    </source>
</evidence>